<organism evidence="7 8">
    <name type="scientific">Acanthosepion pharaonis</name>
    <name type="common">Pharaoh cuttlefish</name>
    <name type="synonym">Sepia pharaonis</name>
    <dbReference type="NCBI Taxonomy" id="158019"/>
    <lineage>
        <taxon>Eukaryota</taxon>
        <taxon>Metazoa</taxon>
        <taxon>Spiralia</taxon>
        <taxon>Lophotrochozoa</taxon>
        <taxon>Mollusca</taxon>
        <taxon>Cephalopoda</taxon>
        <taxon>Coleoidea</taxon>
        <taxon>Decapodiformes</taxon>
        <taxon>Sepiida</taxon>
        <taxon>Sepiina</taxon>
        <taxon>Sepiidae</taxon>
        <taxon>Acanthosepion</taxon>
    </lineage>
</organism>
<sequence>MATPNPVPKLYRAVVEDVISSVREAFLDEGVDEQVLQELKQSWESKLIQSKALVQSPPEEQVLASPFALGNYHTQSQTVAMKPKVVSNTIPQTISVPIQIAGHTTGTELSSPAQTAAVALSSGLFQQQLAAGLTLQPAGNGHFITVSNIPHQAAQSSSQVATATITIPNASTLVHNQVHTTASVDNAVPITTQVAHQTVNTSAPAGIIQLDGPEDTSSEEDDDYDNDDNEDEEDDVANEEEVESGGVEEEPLNSGDDVSEEDVSELFDTDNVVVCQYEKIHRNKNKWKFQLKDGIMNLNGKDSVFHKGTGDAEW</sequence>
<reference evidence="7" key="1">
    <citation type="submission" date="2021-01" db="EMBL/GenBank/DDBJ databases">
        <authorList>
            <person name="Li R."/>
            <person name="Bekaert M."/>
        </authorList>
    </citation>
    <scope>NUCLEOTIDE SEQUENCE</scope>
    <source>
        <strain evidence="7">Farmed</strain>
    </source>
</reference>
<dbReference type="SUPFAM" id="SSF50784">
    <property type="entry name" value="Transcription factor IIA (TFIIA), beta-barrel domain"/>
    <property type="match status" value="1"/>
</dbReference>
<dbReference type="PANTHER" id="PTHR12694:SF8">
    <property type="entry name" value="TRANSCRIPTION INITIATION FACTOR IIA SUBUNIT 1"/>
    <property type="match status" value="1"/>
</dbReference>
<evidence type="ECO:0000256" key="3">
    <source>
        <dbReference type="ARBA" id="ARBA00023015"/>
    </source>
</evidence>
<evidence type="ECO:0000256" key="5">
    <source>
        <dbReference type="ARBA" id="ARBA00023242"/>
    </source>
</evidence>
<dbReference type="OrthoDB" id="6275927at2759"/>
<comment type="subcellular location">
    <subcellularLocation>
        <location evidence="1">Nucleus</location>
    </subcellularLocation>
</comment>
<name>A0A812BMM3_ACAPH</name>
<dbReference type="Pfam" id="PF03153">
    <property type="entry name" value="TFIIA"/>
    <property type="match status" value="2"/>
</dbReference>
<accession>A0A812BMM3</accession>
<dbReference type="Gene3D" id="2.30.18.10">
    <property type="entry name" value="Transcription factor IIA (TFIIA), beta-barrel domain"/>
    <property type="match status" value="1"/>
</dbReference>
<evidence type="ECO:0000256" key="6">
    <source>
        <dbReference type="SAM" id="MobiDB-lite"/>
    </source>
</evidence>
<evidence type="ECO:0000256" key="2">
    <source>
        <dbReference type="ARBA" id="ARBA00010059"/>
    </source>
</evidence>
<dbReference type="EMBL" id="CAHIKZ030000863">
    <property type="protein sequence ID" value="CAE1242457.1"/>
    <property type="molecule type" value="Genomic_DNA"/>
</dbReference>
<keyword evidence="8" id="KW-1185">Reference proteome</keyword>
<dbReference type="FunFam" id="1.10.287.100:FF:000001">
    <property type="entry name" value="Transcription initiation factor IIA subunit"/>
    <property type="match status" value="1"/>
</dbReference>
<comment type="caution">
    <text evidence="7">The sequence shown here is derived from an EMBL/GenBank/DDBJ whole genome shotgun (WGS) entry which is preliminary data.</text>
</comment>
<feature type="region of interest" description="Disordered" evidence="6">
    <location>
        <begin position="201"/>
        <end position="265"/>
    </location>
</feature>
<dbReference type="FunFam" id="2.30.18.10:FF:000002">
    <property type="entry name" value="Transcription initiation factor IIA subunit 1"/>
    <property type="match status" value="1"/>
</dbReference>
<evidence type="ECO:0000313" key="8">
    <source>
        <dbReference type="Proteomes" id="UP000597762"/>
    </source>
</evidence>
<dbReference type="PANTHER" id="PTHR12694">
    <property type="entry name" value="TRANSCRIPTION INITIATION FACTOR IIA SUBUNIT 1"/>
    <property type="match status" value="1"/>
</dbReference>
<dbReference type="SUPFAM" id="SSF47396">
    <property type="entry name" value="Transcription factor IIA (TFIIA), alpha-helical domain"/>
    <property type="match status" value="1"/>
</dbReference>
<gene>
    <name evidence="7" type="ORF">SPHA_23326</name>
</gene>
<dbReference type="AlphaFoldDB" id="A0A812BMM3"/>
<keyword evidence="5" id="KW-0539">Nucleus</keyword>
<evidence type="ECO:0000256" key="1">
    <source>
        <dbReference type="ARBA" id="ARBA00004123"/>
    </source>
</evidence>
<dbReference type="Gene3D" id="1.10.287.100">
    <property type="match status" value="1"/>
</dbReference>
<dbReference type="InterPro" id="IPR009088">
    <property type="entry name" value="TFIIA_b-brl"/>
</dbReference>
<feature type="compositionally biased region" description="Acidic residues" evidence="6">
    <location>
        <begin position="212"/>
        <end position="265"/>
    </location>
</feature>
<keyword evidence="3" id="KW-0805">Transcription regulation</keyword>
<dbReference type="SMART" id="SM01371">
    <property type="entry name" value="TFIIA"/>
    <property type="match status" value="1"/>
</dbReference>
<comment type="similarity">
    <text evidence="2">Belongs to the TFIIA subunit 1 family.</text>
</comment>
<dbReference type="Proteomes" id="UP000597762">
    <property type="component" value="Unassembled WGS sequence"/>
</dbReference>
<evidence type="ECO:0000256" key="4">
    <source>
        <dbReference type="ARBA" id="ARBA00023163"/>
    </source>
</evidence>
<proteinExistence type="inferred from homology"/>
<evidence type="ECO:0000313" key="7">
    <source>
        <dbReference type="EMBL" id="CAE1242457.1"/>
    </source>
</evidence>
<dbReference type="CDD" id="cd07976">
    <property type="entry name" value="TFIIA_alpha_beta_like"/>
    <property type="match status" value="2"/>
</dbReference>
<dbReference type="GO" id="GO:0006367">
    <property type="term" value="P:transcription initiation at RNA polymerase II promoter"/>
    <property type="evidence" value="ECO:0007669"/>
    <property type="project" value="InterPro"/>
</dbReference>
<protein>
    <submittedName>
        <fullName evidence="7">TFIIA1</fullName>
    </submittedName>
</protein>
<dbReference type="InterPro" id="IPR004855">
    <property type="entry name" value="TFIIA_asu/bsu"/>
</dbReference>
<dbReference type="GO" id="GO:0005672">
    <property type="term" value="C:transcription factor TFIIA complex"/>
    <property type="evidence" value="ECO:0007669"/>
    <property type="project" value="InterPro"/>
</dbReference>
<keyword evidence="4" id="KW-0804">Transcription</keyword>